<name>A0A9P7UCR9_9PEZI</name>
<proteinExistence type="predicted"/>
<organism evidence="1 2">
    <name type="scientific">Colletotrichum scovillei</name>
    <dbReference type="NCBI Taxonomy" id="1209932"/>
    <lineage>
        <taxon>Eukaryota</taxon>
        <taxon>Fungi</taxon>
        <taxon>Dikarya</taxon>
        <taxon>Ascomycota</taxon>
        <taxon>Pezizomycotina</taxon>
        <taxon>Sordariomycetes</taxon>
        <taxon>Hypocreomycetidae</taxon>
        <taxon>Glomerellales</taxon>
        <taxon>Glomerellaceae</taxon>
        <taxon>Colletotrichum</taxon>
        <taxon>Colletotrichum acutatum species complex</taxon>
    </lineage>
</organism>
<accession>A0A9P7UCR9</accession>
<reference evidence="1" key="1">
    <citation type="submission" date="2021-05" db="EMBL/GenBank/DDBJ databases">
        <title>Comparative genomics of three Colletotrichum scovillei strains and genetic complementation revealed genes involved fungal growth and virulence on chili pepper.</title>
        <authorList>
            <person name="Hsieh D.-K."/>
            <person name="Chuang S.-C."/>
            <person name="Chen C.-Y."/>
            <person name="Chao Y.-T."/>
            <person name="Lu M.-Y.J."/>
            <person name="Lee M.-H."/>
            <person name="Shih M.-C."/>
        </authorList>
    </citation>
    <scope>NUCLEOTIDE SEQUENCE</scope>
    <source>
        <strain evidence="1">Coll-153</strain>
    </source>
</reference>
<evidence type="ECO:0000313" key="2">
    <source>
        <dbReference type="Proteomes" id="UP000699042"/>
    </source>
</evidence>
<dbReference type="Proteomes" id="UP000699042">
    <property type="component" value="Unassembled WGS sequence"/>
</dbReference>
<keyword evidence="2" id="KW-1185">Reference proteome</keyword>
<sequence length="32" mass="3578">MCVCHIRLSIPSHLILFHHEPACRLFSAASST</sequence>
<evidence type="ECO:0000313" key="1">
    <source>
        <dbReference type="EMBL" id="KAG7043332.1"/>
    </source>
</evidence>
<protein>
    <submittedName>
        <fullName evidence="1">Uncharacterized protein</fullName>
    </submittedName>
</protein>
<comment type="caution">
    <text evidence="1">The sequence shown here is derived from an EMBL/GenBank/DDBJ whole genome shotgun (WGS) entry which is preliminary data.</text>
</comment>
<gene>
    <name evidence="1" type="ORF">JMJ77_003038</name>
</gene>
<dbReference type="EMBL" id="JAESDN010000012">
    <property type="protein sequence ID" value="KAG7043332.1"/>
    <property type="molecule type" value="Genomic_DNA"/>
</dbReference>
<dbReference type="AlphaFoldDB" id="A0A9P7UCR9"/>